<evidence type="ECO:0000313" key="1">
    <source>
        <dbReference type="EMBL" id="KAK4227317.1"/>
    </source>
</evidence>
<dbReference type="AlphaFoldDB" id="A0AAN7BQ00"/>
<dbReference type="Proteomes" id="UP001301958">
    <property type="component" value="Unassembled WGS sequence"/>
</dbReference>
<protein>
    <submittedName>
        <fullName evidence="1">Uncharacterized protein</fullName>
    </submittedName>
</protein>
<reference evidence="1" key="1">
    <citation type="journal article" date="2023" name="Mol. Phylogenet. Evol.">
        <title>Genome-scale phylogeny and comparative genomics of the fungal order Sordariales.</title>
        <authorList>
            <person name="Hensen N."/>
            <person name="Bonometti L."/>
            <person name="Westerberg I."/>
            <person name="Brannstrom I.O."/>
            <person name="Guillou S."/>
            <person name="Cros-Aarteil S."/>
            <person name="Calhoun S."/>
            <person name="Haridas S."/>
            <person name="Kuo A."/>
            <person name="Mondo S."/>
            <person name="Pangilinan J."/>
            <person name="Riley R."/>
            <person name="LaButti K."/>
            <person name="Andreopoulos B."/>
            <person name="Lipzen A."/>
            <person name="Chen C."/>
            <person name="Yan M."/>
            <person name="Daum C."/>
            <person name="Ng V."/>
            <person name="Clum A."/>
            <person name="Steindorff A."/>
            <person name="Ohm R.A."/>
            <person name="Martin F."/>
            <person name="Silar P."/>
            <person name="Natvig D.O."/>
            <person name="Lalanne C."/>
            <person name="Gautier V."/>
            <person name="Ament-Velasquez S.L."/>
            <person name="Kruys A."/>
            <person name="Hutchinson M.I."/>
            <person name="Powell A.J."/>
            <person name="Barry K."/>
            <person name="Miller A.N."/>
            <person name="Grigoriev I.V."/>
            <person name="Debuchy R."/>
            <person name="Gladieux P."/>
            <person name="Hiltunen Thoren M."/>
            <person name="Johannesson H."/>
        </authorList>
    </citation>
    <scope>NUCLEOTIDE SEQUENCE</scope>
    <source>
        <strain evidence="1">CBS 990.96</strain>
    </source>
</reference>
<reference evidence="1" key="2">
    <citation type="submission" date="2023-05" db="EMBL/GenBank/DDBJ databases">
        <authorList>
            <consortium name="Lawrence Berkeley National Laboratory"/>
            <person name="Steindorff A."/>
            <person name="Hensen N."/>
            <person name="Bonometti L."/>
            <person name="Westerberg I."/>
            <person name="Brannstrom I.O."/>
            <person name="Guillou S."/>
            <person name="Cros-Aarteil S."/>
            <person name="Calhoun S."/>
            <person name="Haridas S."/>
            <person name="Kuo A."/>
            <person name="Mondo S."/>
            <person name="Pangilinan J."/>
            <person name="Riley R."/>
            <person name="Labutti K."/>
            <person name="Andreopoulos B."/>
            <person name="Lipzen A."/>
            <person name="Chen C."/>
            <person name="Yanf M."/>
            <person name="Daum C."/>
            <person name="Ng V."/>
            <person name="Clum A."/>
            <person name="Ohm R."/>
            <person name="Martin F."/>
            <person name="Silar P."/>
            <person name="Natvig D."/>
            <person name="Lalanne C."/>
            <person name="Gautier V."/>
            <person name="Ament-Velasquez S.L."/>
            <person name="Kruys A."/>
            <person name="Hutchinson M.I."/>
            <person name="Powell A.J."/>
            <person name="Barry K."/>
            <person name="Miller A.N."/>
            <person name="Grigoriev I.V."/>
            <person name="Debuchy R."/>
            <person name="Gladieux P."/>
            <person name="Thoren M.H."/>
            <person name="Johannesson H."/>
        </authorList>
    </citation>
    <scope>NUCLEOTIDE SEQUENCE</scope>
    <source>
        <strain evidence="1">CBS 990.96</strain>
    </source>
</reference>
<gene>
    <name evidence="1" type="ORF">QBC38DRAFT_391389</name>
</gene>
<evidence type="ECO:0000313" key="2">
    <source>
        <dbReference type="Proteomes" id="UP001301958"/>
    </source>
</evidence>
<keyword evidence="2" id="KW-1185">Reference proteome</keyword>
<dbReference type="EMBL" id="MU865333">
    <property type="protein sequence ID" value="KAK4227317.1"/>
    <property type="molecule type" value="Genomic_DNA"/>
</dbReference>
<proteinExistence type="predicted"/>
<comment type="caution">
    <text evidence="1">The sequence shown here is derived from an EMBL/GenBank/DDBJ whole genome shotgun (WGS) entry which is preliminary data.</text>
</comment>
<sequence length="397" mass="45467">MNLPPEIRQQVFTQALRKPNIQHIFVKRQVDQLGNWWPTFHPISGKDGSGYRFVDPIGSVSDDGAVAARLVHSRPMGMPFATKKLHQAKMDTDNDLICFEFSRSWITGAFRNWNLELQLMSRGTLNSGSMISGRNEVFRYTKRIGVSWRRSHATCESVSAVPFPCHCLDPQTRRDHEFLKICPTEFAGFLDCFPALEEVYILLYPYAGYATTRDVNSAFSIYTKNFWTIPQNVRNERGYAMFHEAERTFIEMVDDLVLDPTAGYGTYSSGAAEWNLATHQWDRIGPRETVYPRKVLGEFLDAKKLIKILGNDMLRDRAFMTHEGLAAGLDLQYRQPREYRQAIKYRIVIPTDGSCQGWKPDESGYDYFRNFSKETQVYKMVTEETSSEVQAAAGLGP</sequence>
<accession>A0AAN7BQ00</accession>
<name>A0AAN7BQ00_9PEZI</name>
<organism evidence="1 2">
    <name type="scientific">Podospora fimiseda</name>
    <dbReference type="NCBI Taxonomy" id="252190"/>
    <lineage>
        <taxon>Eukaryota</taxon>
        <taxon>Fungi</taxon>
        <taxon>Dikarya</taxon>
        <taxon>Ascomycota</taxon>
        <taxon>Pezizomycotina</taxon>
        <taxon>Sordariomycetes</taxon>
        <taxon>Sordariomycetidae</taxon>
        <taxon>Sordariales</taxon>
        <taxon>Podosporaceae</taxon>
        <taxon>Podospora</taxon>
    </lineage>
</organism>